<sequence>MGGDLYDREAQRRIRALVPHARLIAVLRDPVERAHSNWTHPATAVVPGDHRILHRGGGVAGQHDPPVAGVEPGRGARLQDLHAPVLGAVRGAHQGGALQRLGVRRGTGGRRSRYAR</sequence>
<protein>
    <recommendedName>
        <fullName evidence="4">Sulfotransferase</fullName>
    </recommendedName>
</protein>
<evidence type="ECO:0000256" key="1">
    <source>
        <dbReference type="SAM" id="MobiDB-lite"/>
    </source>
</evidence>
<evidence type="ECO:0000313" key="3">
    <source>
        <dbReference type="Proteomes" id="UP000572680"/>
    </source>
</evidence>
<evidence type="ECO:0008006" key="4">
    <source>
        <dbReference type="Google" id="ProtNLM"/>
    </source>
</evidence>
<dbReference type="InterPro" id="IPR027417">
    <property type="entry name" value="P-loop_NTPase"/>
</dbReference>
<dbReference type="Gene3D" id="3.40.50.300">
    <property type="entry name" value="P-loop containing nucleotide triphosphate hydrolases"/>
    <property type="match status" value="1"/>
</dbReference>
<gene>
    <name evidence="2" type="ORF">HNR61_006170</name>
</gene>
<evidence type="ECO:0000313" key="2">
    <source>
        <dbReference type="EMBL" id="MBA8954513.1"/>
    </source>
</evidence>
<feature type="compositionally biased region" description="Basic residues" evidence="1">
    <location>
        <begin position="107"/>
        <end position="116"/>
    </location>
</feature>
<organism evidence="2 3">
    <name type="scientific">Actinomadura namibiensis</name>
    <dbReference type="NCBI Taxonomy" id="182080"/>
    <lineage>
        <taxon>Bacteria</taxon>
        <taxon>Bacillati</taxon>
        <taxon>Actinomycetota</taxon>
        <taxon>Actinomycetes</taxon>
        <taxon>Streptosporangiales</taxon>
        <taxon>Thermomonosporaceae</taxon>
        <taxon>Actinomadura</taxon>
    </lineage>
</organism>
<feature type="region of interest" description="Disordered" evidence="1">
    <location>
        <begin position="97"/>
        <end position="116"/>
    </location>
</feature>
<dbReference type="Proteomes" id="UP000572680">
    <property type="component" value="Unassembled WGS sequence"/>
</dbReference>
<dbReference type="EMBL" id="JACJIA010000009">
    <property type="protein sequence ID" value="MBA8954513.1"/>
    <property type="molecule type" value="Genomic_DNA"/>
</dbReference>
<dbReference type="SUPFAM" id="SSF52540">
    <property type="entry name" value="P-loop containing nucleoside triphosphate hydrolases"/>
    <property type="match status" value="1"/>
</dbReference>
<reference evidence="2 3" key="1">
    <citation type="submission" date="2020-08" db="EMBL/GenBank/DDBJ databases">
        <title>Genomic Encyclopedia of Type Strains, Phase IV (KMG-IV): sequencing the most valuable type-strain genomes for metagenomic binning, comparative biology and taxonomic classification.</title>
        <authorList>
            <person name="Goeker M."/>
        </authorList>
    </citation>
    <scope>NUCLEOTIDE SEQUENCE [LARGE SCALE GENOMIC DNA]</scope>
    <source>
        <strain evidence="2 3">DSM 44197</strain>
    </source>
</reference>
<name>A0A7W3LUE9_ACTNM</name>
<dbReference type="AlphaFoldDB" id="A0A7W3LUE9"/>
<accession>A0A7W3LUE9</accession>
<keyword evidence="3" id="KW-1185">Reference proteome</keyword>
<dbReference type="RefSeq" id="WP_246443974.1">
    <property type="nucleotide sequence ID" value="NZ_BAAALP010000011.1"/>
</dbReference>
<proteinExistence type="predicted"/>
<comment type="caution">
    <text evidence="2">The sequence shown here is derived from an EMBL/GenBank/DDBJ whole genome shotgun (WGS) entry which is preliminary data.</text>
</comment>